<accession>A0A9D3U9G4</accession>
<comment type="caution">
    <text evidence="1">The sequence shown here is derived from an EMBL/GenBank/DDBJ whole genome shotgun (WGS) entry which is preliminary data.</text>
</comment>
<keyword evidence="2" id="KW-1185">Reference proteome</keyword>
<dbReference type="EMBL" id="JAIQCV010000013">
    <property type="protein sequence ID" value="KAH1032367.1"/>
    <property type="molecule type" value="Genomic_DNA"/>
</dbReference>
<evidence type="ECO:0000313" key="1">
    <source>
        <dbReference type="EMBL" id="KAH1032367.1"/>
    </source>
</evidence>
<protein>
    <submittedName>
        <fullName evidence="1">Uncharacterized protein</fullName>
    </submittedName>
</protein>
<dbReference type="AlphaFoldDB" id="A0A9D3U9G4"/>
<reference evidence="1 2" key="1">
    <citation type="journal article" date="2021" name="Plant Biotechnol. J.">
        <title>Multi-omics assisted identification of the key and species-specific regulatory components of drought-tolerant mechanisms in Gossypium stocksii.</title>
        <authorList>
            <person name="Yu D."/>
            <person name="Ke L."/>
            <person name="Zhang D."/>
            <person name="Wu Y."/>
            <person name="Sun Y."/>
            <person name="Mei J."/>
            <person name="Sun J."/>
            <person name="Sun Y."/>
        </authorList>
    </citation>
    <scope>NUCLEOTIDE SEQUENCE [LARGE SCALE GENOMIC DNA]</scope>
    <source>
        <strain evidence="2">cv. E1</strain>
        <tissue evidence="1">Leaf</tissue>
    </source>
</reference>
<sequence length="100" mass="11581">MPNLRPFSSHQNKYTGETPLTFFIFTFYTRGLGLFNKLDRRLVAKKWVSDGRVDYTNNREKCRGSGLVSENSKIKRGQFSGRMCFQSTRARNCECSSEQP</sequence>
<name>A0A9D3U9G4_9ROSI</name>
<dbReference type="Proteomes" id="UP000828251">
    <property type="component" value="Unassembled WGS sequence"/>
</dbReference>
<gene>
    <name evidence="1" type="ORF">J1N35_044541</name>
</gene>
<proteinExistence type="predicted"/>
<evidence type="ECO:0000313" key="2">
    <source>
        <dbReference type="Proteomes" id="UP000828251"/>
    </source>
</evidence>
<organism evidence="1 2">
    <name type="scientific">Gossypium stocksii</name>
    <dbReference type="NCBI Taxonomy" id="47602"/>
    <lineage>
        <taxon>Eukaryota</taxon>
        <taxon>Viridiplantae</taxon>
        <taxon>Streptophyta</taxon>
        <taxon>Embryophyta</taxon>
        <taxon>Tracheophyta</taxon>
        <taxon>Spermatophyta</taxon>
        <taxon>Magnoliopsida</taxon>
        <taxon>eudicotyledons</taxon>
        <taxon>Gunneridae</taxon>
        <taxon>Pentapetalae</taxon>
        <taxon>rosids</taxon>
        <taxon>malvids</taxon>
        <taxon>Malvales</taxon>
        <taxon>Malvaceae</taxon>
        <taxon>Malvoideae</taxon>
        <taxon>Gossypium</taxon>
    </lineage>
</organism>